<organism evidence="5 6">
    <name type="scientific">Lophiostoma macrostomum CBS 122681</name>
    <dbReference type="NCBI Taxonomy" id="1314788"/>
    <lineage>
        <taxon>Eukaryota</taxon>
        <taxon>Fungi</taxon>
        <taxon>Dikarya</taxon>
        <taxon>Ascomycota</taxon>
        <taxon>Pezizomycotina</taxon>
        <taxon>Dothideomycetes</taxon>
        <taxon>Pleosporomycetidae</taxon>
        <taxon>Pleosporales</taxon>
        <taxon>Lophiostomataceae</taxon>
        <taxon>Lophiostoma</taxon>
    </lineage>
</organism>
<dbReference type="PANTHER" id="PTHR34502:SF5">
    <property type="entry name" value="DUF6594 DOMAIN-CONTAINING PROTEIN"/>
    <property type="match status" value="1"/>
</dbReference>
<evidence type="ECO:0000313" key="5">
    <source>
        <dbReference type="EMBL" id="KAF2662856.1"/>
    </source>
</evidence>
<feature type="coiled-coil region" evidence="1">
    <location>
        <begin position="102"/>
        <end position="129"/>
    </location>
</feature>
<keyword evidence="3" id="KW-1133">Transmembrane helix</keyword>
<feature type="compositionally biased region" description="Polar residues" evidence="2">
    <location>
        <begin position="1"/>
        <end position="12"/>
    </location>
</feature>
<evidence type="ECO:0000313" key="6">
    <source>
        <dbReference type="Proteomes" id="UP000799324"/>
    </source>
</evidence>
<dbReference type="OrthoDB" id="3795595at2759"/>
<keyword evidence="6" id="KW-1185">Reference proteome</keyword>
<keyword evidence="3" id="KW-0472">Membrane</keyword>
<dbReference type="Pfam" id="PF20237">
    <property type="entry name" value="DUF6594"/>
    <property type="match status" value="1"/>
</dbReference>
<feature type="domain" description="DUF6594" evidence="4">
    <location>
        <begin position="28"/>
        <end position="299"/>
    </location>
</feature>
<feature type="transmembrane region" description="Helical" evidence="3">
    <location>
        <begin position="235"/>
        <end position="257"/>
    </location>
</feature>
<dbReference type="PANTHER" id="PTHR34502">
    <property type="entry name" value="DUF6594 DOMAIN-CONTAINING PROTEIN-RELATED"/>
    <property type="match status" value="1"/>
</dbReference>
<feature type="transmembrane region" description="Helical" evidence="3">
    <location>
        <begin position="287"/>
        <end position="304"/>
    </location>
</feature>
<feature type="region of interest" description="Disordered" evidence="2">
    <location>
        <begin position="1"/>
        <end position="22"/>
    </location>
</feature>
<dbReference type="InterPro" id="IPR046529">
    <property type="entry name" value="DUF6594"/>
</dbReference>
<dbReference type="Proteomes" id="UP000799324">
    <property type="component" value="Unassembled WGS sequence"/>
</dbReference>
<sequence>MTTSLHPPSASNMPDDPADQPNLHVQGYPKLAYFFSHCSHYLYLRRFSGLAVRALLYRQHKLVVLEKKLYALEIGNQSSTDWRRNRLQEDYGYLTDEGFQEAKDVRNLYEEMERELKEYEASLIRFDALGRKSYSQYRLIHVQRWLDHPKGCHMKLRGVDAPLWGSIENPSGHAGDIIQVLDQPEMSIIGAFLQNRFLRWAHKLPSWLQCVLFWSKQQPDMFDQYSRSVRSFENVTLGLGNIFTSLFVYAAVTSLYFSSGKAVNAVAVVVIAFVVTICSIFFKNEQFVVLLTTVCAVLVTLLTNNESRVSQSLNQTPLQ</sequence>
<accession>A0A6A6TTT9</accession>
<protein>
    <recommendedName>
        <fullName evidence="4">DUF6594 domain-containing protein</fullName>
    </recommendedName>
</protein>
<evidence type="ECO:0000256" key="2">
    <source>
        <dbReference type="SAM" id="MobiDB-lite"/>
    </source>
</evidence>
<reference evidence="5" key="1">
    <citation type="journal article" date="2020" name="Stud. Mycol.">
        <title>101 Dothideomycetes genomes: a test case for predicting lifestyles and emergence of pathogens.</title>
        <authorList>
            <person name="Haridas S."/>
            <person name="Albert R."/>
            <person name="Binder M."/>
            <person name="Bloem J."/>
            <person name="Labutti K."/>
            <person name="Salamov A."/>
            <person name="Andreopoulos B."/>
            <person name="Baker S."/>
            <person name="Barry K."/>
            <person name="Bills G."/>
            <person name="Bluhm B."/>
            <person name="Cannon C."/>
            <person name="Castanera R."/>
            <person name="Culley D."/>
            <person name="Daum C."/>
            <person name="Ezra D."/>
            <person name="Gonzalez J."/>
            <person name="Henrissat B."/>
            <person name="Kuo A."/>
            <person name="Liang C."/>
            <person name="Lipzen A."/>
            <person name="Lutzoni F."/>
            <person name="Magnuson J."/>
            <person name="Mondo S."/>
            <person name="Nolan M."/>
            <person name="Ohm R."/>
            <person name="Pangilinan J."/>
            <person name="Park H.-J."/>
            <person name="Ramirez L."/>
            <person name="Alfaro M."/>
            <person name="Sun H."/>
            <person name="Tritt A."/>
            <person name="Yoshinaga Y."/>
            <person name="Zwiers L.-H."/>
            <person name="Turgeon B."/>
            <person name="Goodwin S."/>
            <person name="Spatafora J."/>
            <person name="Crous P."/>
            <person name="Grigoriev I."/>
        </authorList>
    </citation>
    <scope>NUCLEOTIDE SEQUENCE</scope>
    <source>
        <strain evidence="5">CBS 122681</strain>
    </source>
</reference>
<keyword evidence="1" id="KW-0175">Coiled coil</keyword>
<feature type="transmembrane region" description="Helical" evidence="3">
    <location>
        <begin position="263"/>
        <end position="282"/>
    </location>
</feature>
<evidence type="ECO:0000256" key="1">
    <source>
        <dbReference type="SAM" id="Coils"/>
    </source>
</evidence>
<gene>
    <name evidence="5" type="ORF">K491DRAFT_4891</name>
</gene>
<dbReference type="AlphaFoldDB" id="A0A6A6TTT9"/>
<evidence type="ECO:0000256" key="3">
    <source>
        <dbReference type="SAM" id="Phobius"/>
    </source>
</evidence>
<name>A0A6A6TTT9_9PLEO</name>
<proteinExistence type="predicted"/>
<keyword evidence="3" id="KW-0812">Transmembrane</keyword>
<evidence type="ECO:0000259" key="4">
    <source>
        <dbReference type="Pfam" id="PF20237"/>
    </source>
</evidence>
<dbReference type="EMBL" id="MU004288">
    <property type="protein sequence ID" value="KAF2662856.1"/>
    <property type="molecule type" value="Genomic_DNA"/>
</dbReference>